<dbReference type="RefSeq" id="WP_174403609.1">
    <property type="nucleotide sequence ID" value="NZ_BLVO01000004.1"/>
</dbReference>
<keyword evidence="2" id="KW-1185">Reference proteome</keyword>
<dbReference type="EMBL" id="BLVO01000004">
    <property type="protein sequence ID" value="GFM31920.1"/>
    <property type="molecule type" value="Genomic_DNA"/>
</dbReference>
<proteinExistence type="predicted"/>
<accession>A0A7J0BDZ0</accession>
<protein>
    <submittedName>
        <fullName evidence="1">Uncharacterized protein</fullName>
    </submittedName>
</protein>
<organism evidence="1 2">
    <name type="scientific">Desulfovibrio subterraneus</name>
    <dbReference type="NCBI Taxonomy" id="2718620"/>
    <lineage>
        <taxon>Bacteria</taxon>
        <taxon>Pseudomonadati</taxon>
        <taxon>Thermodesulfobacteriota</taxon>
        <taxon>Desulfovibrionia</taxon>
        <taxon>Desulfovibrionales</taxon>
        <taxon>Desulfovibrionaceae</taxon>
        <taxon>Desulfovibrio</taxon>
    </lineage>
</organism>
<evidence type="ECO:0000313" key="2">
    <source>
        <dbReference type="Proteomes" id="UP000503840"/>
    </source>
</evidence>
<dbReference type="AlphaFoldDB" id="A0A7J0BDZ0"/>
<dbReference type="Proteomes" id="UP000503840">
    <property type="component" value="Unassembled WGS sequence"/>
</dbReference>
<sequence length="249" mass="28736">MSELQNDFDILELPLEGVAAYWLSLKKLVGSKRNFKALEEEARYTTEPFVRHLLDIGFCGYSDERVRLLAHAKMETQLSEYARRFNLMRIAILDVATGENPHRTLAKLLAQFPVPPITEDKAKALSQELLKLVPEHQAGQERFFDVGHKSQDDKLIVTLLFYVLLSRHESKTGCQPLLSYVSSRYFREGLSMVIDGFDAPFVRKWLKEHKSVVLAETQKKMLMSTEMSIAIAMRLEYDDVFKVARSYMR</sequence>
<name>A0A7J0BDZ0_9BACT</name>
<comment type="caution">
    <text evidence="1">The sequence shown here is derived from an EMBL/GenBank/DDBJ whole genome shotgun (WGS) entry which is preliminary data.</text>
</comment>
<reference evidence="1 2" key="1">
    <citation type="submission" date="2020-05" db="EMBL/GenBank/DDBJ databases">
        <title>Draft genome sequence of Desulfovibrio sp. strain HN2T.</title>
        <authorList>
            <person name="Ueno A."/>
            <person name="Tamazawa S."/>
            <person name="Tamamura S."/>
            <person name="Murakami T."/>
            <person name="Kiyama T."/>
            <person name="Inomata H."/>
            <person name="Amano Y."/>
            <person name="Miyakawa K."/>
            <person name="Tamaki H."/>
            <person name="Naganuma T."/>
            <person name="Kaneko K."/>
        </authorList>
    </citation>
    <scope>NUCLEOTIDE SEQUENCE [LARGE SCALE GENOMIC DNA]</scope>
    <source>
        <strain evidence="1 2">HN2</strain>
    </source>
</reference>
<evidence type="ECO:0000313" key="1">
    <source>
        <dbReference type="EMBL" id="GFM31920.1"/>
    </source>
</evidence>
<gene>
    <name evidence="1" type="ORF">DSM101010T_02850</name>
</gene>